<protein>
    <submittedName>
        <fullName evidence="2">N-acetyltransferase</fullName>
    </submittedName>
</protein>
<dbReference type="SUPFAM" id="SSF55729">
    <property type="entry name" value="Acyl-CoA N-acyltransferases (Nat)"/>
    <property type="match status" value="1"/>
</dbReference>
<dbReference type="InterPro" id="IPR016181">
    <property type="entry name" value="Acyl_CoA_acyltransferase"/>
</dbReference>
<name>A0A7Y0FV79_9HYPH</name>
<dbReference type="AlphaFoldDB" id="A0A7Y0FV79"/>
<evidence type="ECO:0000313" key="2">
    <source>
        <dbReference type="EMBL" id="NML73516.1"/>
    </source>
</evidence>
<comment type="caution">
    <text evidence="2">The sequence shown here is derived from an EMBL/GenBank/DDBJ whole genome shotgun (WGS) entry which is preliminary data.</text>
</comment>
<evidence type="ECO:0000259" key="1">
    <source>
        <dbReference type="PROSITE" id="PS51186"/>
    </source>
</evidence>
<keyword evidence="2" id="KW-0808">Transferase</keyword>
<organism evidence="2 3">
    <name type="scientific">Rhizobium terricola</name>
    <dbReference type="NCBI Taxonomy" id="2728849"/>
    <lineage>
        <taxon>Bacteria</taxon>
        <taxon>Pseudomonadati</taxon>
        <taxon>Pseudomonadota</taxon>
        <taxon>Alphaproteobacteria</taxon>
        <taxon>Hyphomicrobiales</taxon>
        <taxon>Rhizobiaceae</taxon>
        <taxon>Rhizobium/Agrobacterium group</taxon>
        <taxon>Rhizobium</taxon>
    </lineage>
</organism>
<dbReference type="GO" id="GO:0016747">
    <property type="term" value="F:acyltransferase activity, transferring groups other than amino-acyl groups"/>
    <property type="evidence" value="ECO:0007669"/>
    <property type="project" value="InterPro"/>
</dbReference>
<dbReference type="InterPro" id="IPR000182">
    <property type="entry name" value="GNAT_dom"/>
</dbReference>
<dbReference type="Gene3D" id="3.40.630.30">
    <property type="match status" value="1"/>
</dbReference>
<accession>A0A7Y0FV79</accession>
<dbReference type="EMBL" id="JABBGK010000001">
    <property type="protein sequence ID" value="NML73516.1"/>
    <property type="molecule type" value="Genomic_DNA"/>
</dbReference>
<proteinExistence type="predicted"/>
<dbReference type="RefSeq" id="WP_169587915.1">
    <property type="nucleotide sequence ID" value="NZ_JABBGK010000001.1"/>
</dbReference>
<feature type="domain" description="N-acetyltransferase" evidence="1">
    <location>
        <begin position="1"/>
        <end position="148"/>
    </location>
</feature>
<sequence length="167" mass="17144">MRIRPEAPGDEAAIGAITAAAFAGHPYSDGSEPRIIERLRQAGVLTLSLVAEDENEIVGHVAFSPLTLSGGETGWYGLGPVSVKPGRQRGGIGSSLIREGLSVLTAGGAAGFALVGDPAYYNRFGFVAGPSLSVADVPPEFFLVLPLHGKAPSGIVAFHPGFYGDAT</sequence>
<reference evidence="2 3" key="1">
    <citation type="submission" date="2020-04" db="EMBL/GenBank/DDBJ databases">
        <title>Rhizobium sp. S-51 isolated from soil.</title>
        <authorList>
            <person name="Dahal R.H."/>
        </authorList>
    </citation>
    <scope>NUCLEOTIDE SEQUENCE [LARGE SCALE GENOMIC DNA]</scope>
    <source>
        <strain evidence="2 3">S-51</strain>
    </source>
</reference>
<dbReference type="PROSITE" id="PS51186">
    <property type="entry name" value="GNAT"/>
    <property type="match status" value="1"/>
</dbReference>
<dbReference type="Proteomes" id="UP000541470">
    <property type="component" value="Unassembled WGS sequence"/>
</dbReference>
<keyword evidence="3" id="KW-1185">Reference proteome</keyword>
<gene>
    <name evidence="2" type="ORF">HHL25_05170</name>
</gene>
<dbReference type="CDD" id="cd04301">
    <property type="entry name" value="NAT_SF"/>
    <property type="match status" value="1"/>
</dbReference>
<dbReference type="Pfam" id="PF13527">
    <property type="entry name" value="Acetyltransf_9"/>
    <property type="match status" value="1"/>
</dbReference>
<evidence type="ECO:0000313" key="3">
    <source>
        <dbReference type="Proteomes" id="UP000541470"/>
    </source>
</evidence>